<dbReference type="PROSITE" id="PS51257">
    <property type="entry name" value="PROKAR_LIPOPROTEIN"/>
    <property type="match status" value="1"/>
</dbReference>
<dbReference type="OrthoDB" id="186379at2"/>
<protein>
    <submittedName>
        <fullName evidence="3">Tungstate transport system substrate-binding protein</fullName>
    </submittedName>
</protein>
<name>A0A2P8DKK7_9ACTN</name>
<dbReference type="Gene3D" id="3.40.190.10">
    <property type="entry name" value="Periplasmic binding protein-like II"/>
    <property type="match status" value="2"/>
</dbReference>
<feature type="domain" description="PBP" evidence="2">
    <location>
        <begin position="38"/>
        <end position="253"/>
    </location>
</feature>
<evidence type="ECO:0000313" key="4">
    <source>
        <dbReference type="Proteomes" id="UP000240542"/>
    </source>
</evidence>
<dbReference type="EMBL" id="PYGA01000007">
    <property type="protein sequence ID" value="PSK97729.1"/>
    <property type="molecule type" value="Genomic_DNA"/>
</dbReference>
<organism evidence="3 4">
    <name type="scientific">Murinocardiopsis flavida</name>
    <dbReference type="NCBI Taxonomy" id="645275"/>
    <lineage>
        <taxon>Bacteria</taxon>
        <taxon>Bacillati</taxon>
        <taxon>Actinomycetota</taxon>
        <taxon>Actinomycetes</taxon>
        <taxon>Streptosporangiales</taxon>
        <taxon>Nocardiopsidaceae</taxon>
        <taxon>Murinocardiopsis</taxon>
    </lineage>
</organism>
<feature type="signal peptide" evidence="1">
    <location>
        <begin position="1"/>
        <end position="22"/>
    </location>
</feature>
<dbReference type="PANTHER" id="PTHR37945:SF1">
    <property type="entry name" value="EXTRACELLULAR TUNGSTATE BINDING PROTEIN"/>
    <property type="match status" value="1"/>
</dbReference>
<dbReference type="InterPro" id="IPR024370">
    <property type="entry name" value="PBP_domain"/>
</dbReference>
<dbReference type="SUPFAM" id="SSF53850">
    <property type="entry name" value="Periplasmic binding protein-like II"/>
    <property type="match status" value="1"/>
</dbReference>
<keyword evidence="1" id="KW-0732">Signal</keyword>
<dbReference type="Proteomes" id="UP000240542">
    <property type="component" value="Unassembled WGS sequence"/>
</dbReference>
<sequence>MIHGTRLRTVFGALAAAAAVAAATGCGGGGAEGATGGADGTMVLATTTSTQNSGLLDELVPMFEKSGDCVVKPVAVGSGQAMAMGEKGEADALLVHSPEDEERFMADGHGSSREAVMHNDFVIVGPPDDPAGLGGEDDAAAALKKIARSKTPFASRADDSGTHAKELTLWEQAGVDPGGSWYVETGQGMGETLTVANQKEAYTLADRGTYLATGNLASEIAFEGTKALYNEYHVIVAEKAANTGCAEEFAAWIRGADVQQDIAEFGVEEHGEPLFFPDAKN</sequence>
<dbReference type="Pfam" id="PF12849">
    <property type="entry name" value="PBP_like_2"/>
    <property type="match status" value="1"/>
</dbReference>
<proteinExistence type="predicted"/>
<evidence type="ECO:0000259" key="2">
    <source>
        <dbReference type="Pfam" id="PF12849"/>
    </source>
</evidence>
<keyword evidence="4" id="KW-1185">Reference proteome</keyword>
<evidence type="ECO:0000313" key="3">
    <source>
        <dbReference type="EMBL" id="PSK97729.1"/>
    </source>
</evidence>
<feature type="chain" id="PRO_5039713885" evidence="1">
    <location>
        <begin position="23"/>
        <end position="281"/>
    </location>
</feature>
<dbReference type="AlphaFoldDB" id="A0A2P8DKK7"/>
<accession>A0A2P8DKK7</accession>
<gene>
    <name evidence="3" type="ORF">CLV63_107122</name>
</gene>
<evidence type="ECO:0000256" key="1">
    <source>
        <dbReference type="SAM" id="SignalP"/>
    </source>
</evidence>
<comment type="caution">
    <text evidence="3">The sequence shown here is derived from an EMBL/GenBank/DDBJ whole genome shotgun (WGS) entry which is preliminary data.</text>
</comment>
<dbReference type="PANTHER" id="PTHR37945">
    <property type="entry name" value="EXTRACELLULAR TUNGSTATE BINDING PROTEIN"/>
    <property type="match status" value="1"/>
</dbReference>
<dbReference type="InterPro" id="IPR052738">
    <property type="entry name" value="ABC-Tungstate_binding"/>
</dbReference>
<reference evidence="3 4" key="1">
    <citation type="submission" date="2018-03" db="EMBL/GenBank/DDBJ databases">
        <title>Genomic Encyclopedia of Archaeal and Bacterial Type Strains, Phase II (KMG-II): from individual species to whole genera.</title>
        <authorList>
            <person name="Goeker M."/>
        </authorList>
    </citation>
    <scope>NUCLEOTIDE SEQUENCE [LARGE SCALE GENOMIC DNA]</scope>
    <source>
        <strain evidence="3 4">DSM 45312</strain>
    </source>
</reference>
<dbReference type="RefSeq" id="WP_106583068.1">
    <property type="nucleotide sequence ID" value="NZ_PYGA01000007.1"/>
</dbReference>